<name>C4XHW8_SOLM1</name>
<evidence type="ECO:0000313" key="4">
    <source>
        <dbReference type="EMBL" id="BAH76486.1"/>
    </source>
</evidence>
<feature type="compositionally biased region" description="Pro residues" evidence="1">
    <location>
        <begin position="43"/>
        <end position="63"/>
    </location>
</feature>
<evidence type="ECO:0000256" key="1">
    <source>
        <dbReference type="SAM" id="MobiDB-lite"/>
    </source>
</evidence>
<protein>
    <submittedName>
        <fullName evidence="4">Hypothetical membrane protein</fullName>
    </submittedName>
</protein>
<feature type="compositionally biased region" description="Pro residues" evidence="1">
    <location>
        <begin position="72"/>
        <end position="90"/>
    </location>
</feature>
<dbReference type="HOGENOM" id="CLU_690239_0_0_7"/>
<feature type="compositionally biased region" description="Basic and acidic residues" evidence="1">
    <location>
        <begin position="305"/>
        <end position="334"/>
    </location>
</feature>
<feature type="compositionally biased region" description="Pro residues" evidence="1">
    <location>
        <begin position="112"/>
        <end position="126"/>
    </location>
</feature>
<dbReference type="AlphaFoldDB" id="C4XHW8"/>
<proteinExistence type="predicted"/>
<keyword evidence="2" id="KW-0812">Transmembrane</keyword>
<keyword evidence="2" id="KW-1133">Transmembrane helix</keyword>
<dbReference type="PROSITE" id="PS50076">
    <property type="entry name" value="DNAJ_2"/>
    <property type="match status" value="1"/>
</dbReference>
<accession>C4XHW8</accession>
<evidence type="ECO:0000259" key="3">
    <source>
        <dbReference type="PROSITE" id="PS50076"/>
    </source>
</evidence>
<feature type="domain" description="J" evidence="3">
    <location>
        <begin position="340"/>
        <end position="399"/>
    </location>
</feature>
<evidence type="ECO:0000313" key="5">
    <source>
        <dbReference type="Proteomes" id="UP000009071"/>
    </source>
</evidence>
<feature type="transmembrane region" description="Helical" evidence="2">
    <location>
        <begin position="208"/>
        <end position="227"/>
    </location>
</feature>
<dbReference type="KEGG" id="dma:DMR_29950"/>
<keyword evidence="5" id="KW-1185">Reference proteome</keyword>
<feature type="region of interest" description="Disordered" evidence="1">
    <location>
        <begin position="38"/>
        <end position="197"/>
    </location>
</feature>
<keyword evidence="2" id="KW-0472">Membrane</keyword>
<dbReference type="SUPFAM" id="SSF46565">
    <property type="entry name" value="Chaperone J-domain"/>
    <property type="match status" value="1"/>
</dbReference>
<dbReference type="EMBL" id="AP010904">
    <property type="protein sequence ID" value="BAH76486.1"/>
    <property type="molecule type" value="Genomic_DNA"/>
</dbReference>
<dbReference type="Proteomes" id="UP000009071">
    <property type="component" value="Chromosome"/>
</dbReference>
<dbReference type="PRINTS" id="PR00625">
    <property type="entry name" value="JDOMAIN"/>
</dbReference>
<organism evidence="4 5">
    <name type="scientific">Solidesulfovibrio magneticus (strain ATCC 700980 / DSM 13731 / RS-1)</name>
    <name type="common">Desulfovibrio magneticus</name>
    <dbReference type="NCBI Taxonomy" id="573370"/>
    <lineage>
        <taxon>Bacteria</taxon>
        <taxon>Pseudomonadati</taxon>
        <taxon>Thermodesulfobacteriota</taxon>
        <taxon>Desulfovibrionia</taxon>
        <taxon>Desulfovibrionales</taxon>
        <taxon>Desulfovibrionaceae</taxon>
        <taxon>Solidesulfovibrio</taxon>
    </lineage>
</organism>
<reference evidence="4 5" key="1">
    <citation type="journal article" date="2009" name="Genome Res.">
        <title>Whole genome sequence of Desulfovibrio magneticus strain RS-1 revealed common gene clusters in magnetotactic bacteria.</title>
        <authorList>
            <person name="Nakazawa H."/>
            <person name="Arakaki A."/>
            <person name="Narita-Yamada S."/>
            <person name="Yashiro I."/>
            <person name="Jinno K."/>
            <person name="Aoki N."/>
            <person name="Tsuruyama A."/>
            <person name="Okamura Y."/>
            <person name="Tanikawa S."/>
            <person name="Fujita N."/>
            <person name="Takeyama H."/>
            <person name="Matsunaga T."/>
        </authorList>
    </citation>
    <scope>NUCLEOTIDE SEQUENCE [LARGE SCALE GENOMIC DNA]</scope>
    <source>
        <strain evidence="5">ATCC 700980 / DSM 13731 / RS-1</strain>
    </source>
</reference>
<evidence type="ECO:0000256" key="2">
    <source>
        <dbReference type="SAM" id="Phobius"/>
    </source>
</evidence>
<feature type="compositionally biased region" description="Basic and acidic residues" evidence="1">
    <location>
        <begin position="279"/>
        <end position="291"/>
    </location>
</feature>
<sequence length="399" mass="45305">MALKYQIMLPLLMLLALLGTWMTVGKVYASEIKENSGLLAQRWPPPDAYPARPKGPQPNPPPRLGQDDRGRPPGPWPHRPGMPPPPPPGRGSPDRRPPEPPPRLGQDGWRRPPGPLPQTPGMPPPNLGWGFPGSPASEPRQDGRRNAVASETEQPVQKHIPPAVIPSGETPDQRRDSEQTSMTHPKPNPSPQPETMADLTRRFSSSPIFIATGLATGCAATIVYLYIMICKRKNRQEETLREEAAQTSSHNFQDRVKMDHEEQIRKNLEDQSNAYLQREAARRQRQKHNEFLNESWQRAQRKRQEKKERTETHNHEQKDNNQQKASRTADHRDISHDKKWACSILGVNLRASPREIKRSYIKMIKKTHPDKASSINKATEAEFLEKAKLINVAYDIMKK</sequence>
<dbReference type="SMART" id="SM00271">
    <property type="entry name" value="DnaJ"/>
    <property type="match status" value="1"/>
</dbReference>
<gene>
    <name evidence="4" type="ordered locus">DMR_29950</name>
</gene>
<dbReference type="InterPro" id="IPR036869">
    <property type="entry name" value="J_dom_sf"/>
</dbReference>
<dbReference type="Pfam" id="PF00226">
    <property type="entry name" value="DnaJ"/>
    <property type="match status" value="1"/>
</dbReference>
<dbReference type="InterPro" id="IPR001623">
    <property type="entry name" value="DnaJ_domain"/>
</dbReference>
<dbReference type="Gene3D" id="1.10.287.110">
    <property type="entry name" value="DnaJ domain"/>
    <property type="match status" value="1"/>
</dbReference>
<dbReference type="CDD" id="cd06257">
    <property type="entry name" value="DnaJ"/>
    <property type="match status" value="1"/>
</dbReference>
<feature type="region of interest" description="Disordered" evidence="1">
    <location>
        <begin position="279"/>
        <end position="334"/>
    </location>
</feature>